<organism evidence="8 9">
    <name type="scientific">Lignipirellula cremea</name>
    <dbReference type="NCBI Taxonomy" id="2528010"/>
    <lineage>
        <taxon>Bacteria</taxon>
        <taxon>Pseudomonadati</taxon>
        <taxon>Planctomycetota</taxon>
        <taxon>Planctomycetia</taxon>
        <taxon>Pirellulales</taxon>
        <taxon>Pirellulaceae</taxon>
        <taxon>Lignipirellula</taxon>
    </lineage>
</organism>
<name>A0A518DY02_9BACT</name>
<dbReference type="InterPro" id="IPR000682">
    <property type="entry name" value="PCMT"/>
</dbReference>
<dbReference type="Gene3D" id="3.40.50.150">
    <property type="entry name" value="Vaccinia Virus protein VP39"/>
    <property type="match status" value="1"/>
</dbReference>
<evidence type="ECO:0000256" key="4">
    <source>
        <dbReference type="ARBA" id="ARBA00022603"/>
    </source>
</evidence>
<comment type="similarity">
    <text evidence="2 7">Belongs to the methyltransferase superfamily. L-isoaspartyl/D-aspartyl protein methyltransferase family.</text>
</comment>
<evidence type="ECO:0000256" key="3">
    <source>
        <dbReference type="ARBA" id="ARBA00022490"/>
    </source>
</evidence>
<dbReference type="PANTHER" id="PTHR11579">
    <property type="entry name" value="PROTEIN-L-ISOASPARTATE O-METHYLTRANSFERASE"/>
    <property type="match status" value="1"/>
</dbReference>
<dbReference type="RefSeq" id="WP_145055338.1">
    <property type="nucleotide sequence ID" value="NZ_CP036433.1"/>
</dbReference>
<comment type="subcellular location">
    <subcellularLocation>
        <location evidence="1 7">Cytoplasm</location>
    </subcellularLocation>
</comment>
<keyword evidence="9" id="KW-1185">Reference proteome</keyword>
<dbReference type="PANTHER" id="PTHR11579:SF0">
    <property type="entry name" value="PROTEIN-L-ISOASPARTATE(D-ASPARTATE) O-METHYLTRANSFERASE"/>
    <property type="match status" value="1"/>
</dbReference>
<keyword evidence="6 7" id="KW-0949">S-adenosyl-L-methionine</keyword>
<evidence type="ECO:0000256" key="1">
    <source>
        <dbReference type="ARBA" id="ARBA00004496"/>
    </source>
</evidence>
<keyword evidence="3 7" id="KW-0963">Cytoplasm</keyword>
<dbReference type="GO" id="GO:0004719">
    <property type="term" value="F:protein-L-isoaspartate (D-aspartate) O-methyltransferase activity"/>
    <property type="evidence" value="ECO:0007669"/>
    <property type="project" value="UniProtKB-UniRule"/>
</dbReference>
<evidence type="ECO:0000313" key="9">
    <source>
        <dbReference type="Proteomes" id="UP000317648"/>
    </source>
</evidence>
<evidence type="ECO:0000256" key="7">
    <source>
        <dbReference type="HAMAP-Rule" id="MF_00090"/>
    </source>
</evidence>
<reference evidence="8 9" key="1">
    <citation type="submission" date="2019-02" db="EMBL/GenBank/DDBJ databases">
        <title>Deep-cultivation of Planctomycetes and their phenomic and genomic characterization uncovers novel biology.</title>
        <authorList>
            <person name="Wiegand S."/>
            <person name="Jogler M."/>
            <person name="Boedeker C."/>
            <person name="Pinto D."/>
            <person name="Vollmers J."/>
            <person name="Rivas-Marin E."/>
            <person name="Kohn T."/>
            <person name="Peeters S.H."/>
            <person name="Heuer A."/>
            <person name="Rast P."/>
            <person name="Oberbeckmann S."/>
            <person name="Bunk B."/>
            <person name="Jeske O."/>
            <person name="Meyerdierks A."/>
            <person name="Storesund J.E."/>
            <person name="Kallscheuer N."/>
            <person name="Luecker S."/>
            <person name="Lage O.M."/>
            <person name="Pohl T."/>
            <person name="Merkel B.J."/>
            <person name="Hornburger P."/>
            <person name="Mueller R.-W."/>
            <person name="Bruemmer F."/>
            <person name="Labrenz M."/>
            <person name="Spormann A.M."/>
            <person name="Op den Camp H."/>
            <person name="Overmann J."/>
            <person name="Amann R."/>
            <person name="Jetten M.S.M."/>
            <person name="Mascher T."/>
            <person name="Medema M.H."/>
            <person name="Devos D.P."/>
            <person name="Kaster A.-K."/>
            <person name="Ovreas L."/>
            <person name="Rohde M."/>
            <person name="Galperin M.Y."/>
            <person name="Jogler C."/>
        </authorList>
    </citation>
    <scope>NUCLEOTIDE SEQUENCE [LARGE SCALE GENOMIC DNA]</scope>
    <source>
        <strain evidence="8 9">Pla85_3_4</strain>
    </source>
</reference>
<comment type="catalytic activity">
    <reaction evidence="7">
        <text>[protein]-L-isoaspartate + S-adenosyl-L-methionine = [protein]-L-isoaspartate alpha-methyl ester + S-adenosyl-L-homocysteine</text>
        <dbReference type="Rhea" id="RHEA:12705"/>
        <dbReference type="Rhea" id="RHEA-COMP:12143"/>
        <dbReference type="Rhea" id="RHEA-COMP:12144"/>
        <dbReference type="ChEBI" id="CHEBI:57856"/>
        <dbReference type="ChEBI" id="CHEBI:59789"/>
        <dbReference type="ChEBI" id="CHEBI:90596"/>
        <dbReference type="ChEBI" id="CHEBI:90598"/>
        <dbReference type="EC" id="2.1.1.77"/>
    </reaction>
</comment>
<dbReference type="GO" id="GO:0030091">
    <property type="term" value="P:protein repair"/>
    <property type="evidence" value="ECO:0007669"/>
    <property type="project" value="UniProtKB-UniRule"/>
</dbReference>
<dbReference type="EMBL" id="CP036433">
    <property type="protein sequence ID" value="QDU96727.1"/>
    <property type="molecule type" value="Genomic_DNA"/>
</dbReference>
<dbReference type="Pfam" id="PF01135">
    <property type="entry name" value="PCMT"/>
    <property type="match status" value="1"/>
</dbReference>
<keyword evidence="5 7" id="KW-0808">Transferase</keyword>
<dbReference type="FunFam" id="3.40.50.150:FF:000010">
    <property type="entry name" value="Protein-L-isoaspartate O-methyltransferase"/>
    <property type="match status" value="1"/>
</dbReference>
<dbReference type="HAMAP" id="MF_00090">
    <property type="entry name" value="PIMT"/>
    <property type="match status" value="1"/>
</dbReference>
<evidence type="ECO:0000256" key="6">
    <source>
        <dbReference type="ARBA" id="ARBA00022691"/>
    </source>
</evidence>
<dbReference type="KEGG" id="lcre:Pla8534_45480"/>
<dbReference type="SUPFAM" id="SSF53335">
    <property type="entry name" value="S-adenosyl-L-methionine-dependent methyltransferases"/>
    <property type="match status" value="1"/>
</dbReference>
<evidence type="ECO:0000256" key="2">
    <source>
        <dbReference type="ARBA" id="ARBA00005369"/>
    </source>
</evidence>
<dbReference type="InterPro" id="IPR029063">
    <property type="entry name" value="SAM-dependent_MTases_sf"/>
</dbReference>
<dbReference type="NCBIfam" id="TIGR00080">
    <property type="entry name" value="pimt"/>
    <property type="match status" value="1"/>
</dbReference>
<dbReference type="Proteomes" id="UP000317648">
    <property type="component" value="Chromosome"/>
</dbReference>
<evidence type="ECO:0000313" key="8">
    <source>
        <dbReference type="EMBL" id="QDU96727.1"/>
    </source>
</evidence>
<accession>A0A518DY02</accession>
<gene>
    <name evidence="8" type="primary">pcm_2</name>
    <name evidence="7" type="synonym">pcm</name>
    <name evidence="8" type="ORF">Pla8534_45480</name>
</gene>
<dbReference type="OrthoDB" id="9772751at2"/>
<proteinExistence type="inferred from homology"/>
<dbReference type="GO" id="GO:0005737">
    <property type="term" value="C:cytoplasm"/>
    <property type="evidence" value="ECO:0007669"/>
    <property type="project" value="UniProtKB-SubCell"/>
</dbReference>
<evidence type="ECO:0000256" key="5">
    <source>
        <dbReference type="ARBA" id="ARBA00022679"/>
    </source>
</evidence>
<dbReference type="CDD" id="cd02440">
    <property type="entry name" value="AdoMet_MTases"/>
    <property type="match status" value="1"/>
</dbReference>
<feature type="active site" evidence="7">
    <location>
        <position position="63"/>
    </location>
</feature>
<sequence length="217" mass="23764">MKSISPSSERRQLIQQLEARGIHNRRVLRAIENTPRERFLPTDQQDQAYVDEAIPIDCGQTISQPYMVAIMTELLDVEPTHRVLEIGAGSGYQSAILAQLAGDVTAIERHRPLADCARQRLEKLGLANVRILVGDGMLGHPPSQPYDRILVAAAGPVCPPALLEQLAPGGILVGPFGPEKQQILQRFRKTEQGVACENLIPCRFVPLLGGLPDEQAD</sequence>
<comment type="function">
    <text evidence="7">Catalyzes the methyl esterification of L-isoaspartyl residues in peptides and proteins that result from spontaneous decomposition of normal L-aspartyl and L-asparaginyl residues. It plays a role in the repair and/or degradation of damaged proteins.</text>
</comment>
<dbReference type="NCBIfam" id="NF001453">
    <property type="entry name" value="PRK00312.1"/>
    <property type="match status" value="1"/>
</dbReference>
<dbReference type="GO" id="GO:0032259">
    <property type="term" value="P:methylation"/>
    <property type="evidence" value="ECO:0007669"/>
    <property type="project" value="UniProtKB-KW"/>
</dbReference>
<dbReference type="AlphaFoldDB" id="A0A518DY02"/>
<keyword evidence="4 7" id="KW-0489">Methyltransferase</keyword>
<dbReference type="EC" id="2.1.1.77" evidence="7"/>
<protein>
    <recommendedName>
        <fullName evidence="7">Protein-L-isoaspartate O-methyltransferase</fullName>
        <ecNumber evidence="7">2.1.1.77</ecNumber>
    </recommendedName>
    <alternativeName>
        <fullName evidence="7">L-isoaspartyl protein carboxyl methyltransferase</fullName>
    </alternativeName>
    <alternativeName>
        <fullName evidence="7">Protein L-isoaspartyl methyltransferase</fullName>
    </alternativeName>
    <alternativeName>
        <fullName evidence="7">Protein-beta-aspartate methyltransferase</fullName>
        <shortName evidence="7">PIMT</shortName>
    </alternativeName>
</protein>